<dbReference type="Pfam" id="PF08757">
    <property type="entry name" value="CotH"/>
    <property type="match status" value="1"/>
</dbReference>
<dbReference type="AlphaFoldDB" id="A0A6J6GKV4"/>
<gene>
    <name evidence="1" type="ORF">UFOPK1433_00016</name>
    <name evidence="2" type="ORF">UFOPK1843_00091</name>
</gene>
<dbReference type="InterPro" id="IPR014867">
    <property type="entry name" value="Spore_coat_CotH_CotH2/3/7"/>
</dbReference>
<proteinExistence type="predicted"/>
<dbReference type="PANTHER" id="PTHR40050">
    <property type="entry name" value="INNER SPORE COAT PROTEIN H"/>
    <property type="match status" value="1"/>
</dbReference>
<dbReference type="PANTHER" id="PTHR40050:SF1">
    <property type="entry name" value="INNER SPORE COAT PROTEIN H"/>
    <property type="match status" value="1"/>
</dbReference>
<organism evidence="2">
    <name type="scientific">freshwater metagenome</name>
    <dbReference type="NCBI Taxonomy" id="449393"/>
    <lineage>
        <taxon>unclassified sequences</taxon>
        <taxon>metagenomes</taxon>
        <taxon>ecological metagenomes</taxon>
    </lineage>
</organism>
<dbReference type="EMBL" id="CAEZUR010000004">
    <property type="protein sequence ID" value="CAB4600333.1"/>
    <property type="molecule type" value="Genomic_DNA"/>
</dbReference>
<evidence type="ECO:0000313" key="2">
    <source>
        <dbReference type="EMBL" id="CAB4600333.1"/>
    </source>
</evidence>
<evidence type="ECO:0000313" key="1">
    <source>
        <dbReference type="EMBL" id="CAB4533028.1"/>
    </source>
</evidence>
<accession>A0A6J6GKV4</accession>
<sequence length="424" mass="46564">MMAKTRVWLSRAISVLVALSTISLGASPASAAALAQADIFSTTVINAIELQIPDASATSLNNRNTAKNYVAATFKFSANGQSIGPINVGIRMKGSTSLTTLDRTPSFKIAFNWKLLKGNRFLGLKNLTLNAMTQDESKLHEFGSYKLFNLMGVPAPRTGWTDLKINGTAKGLYLSVESVDDIFLGTKYKDVTQHLYEGVALNDLKVGNDNGTKETGKYLVKEGWADTPNKTDLGKLIAAANYSSGAKWYAKLATVTDRTELLKMFAVENFIGHWDGYTGPLQNNHFFRSNILGKFTILPWGADQTFGENRQTAVLLDDYFMPLDKPAAGFPWIQQSFQKATMPRGMLFVKCLAYSVCKKDYLIQLKAVSAKVTSSKFVTAMKSASTVISSRTSQPMKNEQVRVQSWIGKQQTRVASVLKANGIR</sequence>
<dbReference type="EMBL" id="CAEZSN010000001">
    <property type="protein sequence ID" value="CAB4533028.1"/>
    <property type="molecule type" value="Genomic_DNA"/>
</dbReference>
<name>A0A6J6GKV4_9ZZZZ</name>
<reference evidence="2" key="1">
    <citation type="submission" date="2020-05" db="EMBL/GenBank/DDBJ databases">
        <authorList>
            <person name="Chiriac C."/>
            <person name="Salcher M."/>
            <person name="Ghai R."/>
            <person name="Kavagutti S V."/>
        </authorList>
    </citation>
    <scope>NUCLEOTIDE SEQUENCE</scope>
</reference>
<protein>
    <submittedName>
        <fullName evidence="2">Unannotated protein</fullName>
    </submittedName>
</protein>